<dbReference type="EMBL" id="SWBR01000001">
    <property type="protein sequence ID" value="TKC12406.1"/>
    <property type="molecule type" value="Genomic_DNA"/>
</dbReference>
<keyword evidence="3" id="KW-1185">Reference proteome</keyword>
<gene>
    <name evidence="2" type="ORF">FA048_01960</name>
</gene>
<comment type="caution">
    <text evidence="2">The sequence shown here is derived from an EMBL/GenBank/DDBJ whole genome shotgun (WGS) entry which is preliminary data.</text>
</comment>
<evidence type="ECO:0000313" key="2">
    <source>
        <dbReference type="EMBL" id="TKC12406.1"/>
    </source>
</evidence>
<dbReference type="SUPFAM" id="SSF52833">
    <property type="entry name" value="Thioredoxin-like"/>
    <property type="match status" value="1"/>
</dbReference>
<dbReference type="Proteomes" id="UP000309488">
    <property type="component" value="Unassembled WGS sequence"/>
</dbReference>
<sequence length="384" mass="43637">MQRNCCLFFFILIFNIENLKAQIPQVLNNSYANLKALKSLSYCTNFTEENPFNPGDFFRGTTKSQISYNDNSSVNFKKEERNINLGQIFTREIYNNSKLHTFDLVDSTYTKDDIKGGVKSELHEIISGTLILLRKNPSKILQYNDTLFNGKKCYQFLIKAYDTLANGNHDYTFKTVLIEKHSLMPVYYKEIGAGTAFKDGFPIGRLKFFIEKSFIDIKVNELIVDTEIKTDGFHELNTSMLNVGEIAPPIDVIPIANDELNDISVLKAPVKLVVFGSTTCSANPLSNPMLNRLHSKYSTKPFSIVNIYTGDKVEQITKYVQNNSLKFPVFFGTRLLRAKFKTVGTPNFYLIDPNGRIVASISGYSNSLEEELTTKIDTLLKKIY</sequence>
<name>A0A4U1CUU1_9SPHI</name>
<reference evidence="2 3" key="1">
    <citation type="submission" date="2019-04" db="EMBL/GenBank/DDBJ databases">
        <title>Pedobacter sp. RP-3-22 sp. nov., isolated from Arctic soil.</title>
        <authorList>
            <person name="Dahal R.H."/>
            <person name="Kim D.-U."/>
        </authorList>
    </citation>
    <scope>NUCLEOTIDE SEQUENCE [LARGE SCALE GENOMIC DNA]</scope>
    <source>
        <strain evidence="2 3">RP-3-22</strain>
    </source>
</reference>
<protein>
    <submittedName>
        <fullName evidence="2">TlpA family protein disulfide reductase</fullName>
    </submittedName>
</protein>
<dbReference type="InterPro" id="IPR012336">
    <property type="entry name" value="Thioredoxin-like_fold"/>
</dbReference>
<dbReference type="InterPro" id="IPR013766">
    <property type="entry name" value="Thioredoxin_domain"/>
</dbReference>
<dbReference type="Gene3D" id="3.40.30.10">
    <property type="entry name" value="Glutaredoxin"/>
    <property type="match status" value="1"/>
</dbReference>
<dbReference type="CDD" id="cd02966">
    <property type="entry name" value="TlpA_like_family"/>
    <property type="match status" value="1"/>
</dbReference>
<dbReference type="AlphaFoldDB" id="A0A4U1CUU1"/>
<accession>A0A4U1CUU1</accession>
<dbReference type="Pfam" id="PF13905">
    <property type="entry name" value="Thioredoxin_8"/>
    <property type="match status" value="1"/>
</dbReference>
<proteinExistence type="predicted"/>
<evidence type="ECO:0000259" key="1">
    <source>
        <dbReference type="PROSITE" id="PS51352"/>
    </source>
</evidence>
<evidence type="ECO:0000313" key="3">
    <source>
        <dbReference type="Proteomes" id="UP000309488"/>
    </source>
</evidence>
<dbReference type="OrthoDB" id="9815205at2"/>
<organism evidence="2 3">
    <name type="scientific">Pedobacter polaris</name>
    <dbReference type="NCBI Taxonomy" id="2571273"/>
    <lineage>
        <taxon>Bacteria</taxon>
        <taxon>Pseudomonadati</taxon>
        <taxon>Bacteroidota</taxon>
        <taxon>Sphingobacteriia</taxon>
        <taxon>Sphingobacteriales</taxon>
        <taxon>Sphingobacteriaceae</taxon>
        <taxon>Pedobacter</taxon>
    </lineage>
</organism>
<feature type="domain" description="Thioredoxin" evidence="1">
    <location>
        <begin position="241"/>
        <end position="381"/>
    </location>
</feature>
<dbReference type="PROSITE" id="PS51352">
    <property type="entry name" value="THIOREDOXIN_2"/>
    <property type="match status" value="1"/>
</dbReference>
<dbReference type="InterPro" id="IPR036249">
    <property type="entry name" value="Thioredoxin-like_sf"/>
</dbReference>